<dbReference type="InterPro" id="IPR031142">
    <property type="entry name" value="SPX_prot"/>
</dbReference>
<dbReference type="STRING" id="3775.A0A1Q3CKN7"/>
<dbReference type="Pfam" id="PF03105">
    <property type="entry name" value="SPX"/>
    <property type="match status" value="1"/>
</dbReference>
<dbReference type="InParanoid" id="A0A1Q3CKN7"/>
<evidence type="ECO:0000313" key="3">
    <source>
        <dbReference type="Proteomes" id="UP000187406"/>
    </source>
</evidence>
<dbReference type="EMBL" id="BDDD01002258">
    <property type="protein sequence ID" value="GAV80755.1"/>
    <property type="molecule type" value="Genomic_DNA"/>
</dbReference>
<gene>
    <name evidence="2" type="ORF">CFOL_v3_24215</name>
</gene>
<proteinExistence type="predicted"/>
<feature type="domain" description="SPX" evidence="1">
    <location>
        <begin position="51"/>
        <end position="212"/>
    </location>
</feature>
<name>A0A1Q3CKN7_CEPFO</name>
<evidence type="ECO:0000259" key="1">
    <source>
        <dbReference type="PROSITE" id="PS51382"/>
    </source>
</evidence>
<evidence type="ECO:0000313" key="2">
    <source>
        <dbReference type="EMBL" id="GAV80755.1"/>
    </source>
</evidence>
<keyword evidence="3" id="KW-1185">Reference proteome</keyword>
<feature type="non-terminal residue" evidence="2">
    <location>
        <position position="1"/>
    </location>
</feature>
<dbReference type="PANTHER" id="PTHR45978">
    <property type="entry name" value="SPX DOMAIN-CONTAINING PROTEIN 3"/>
    <property type="match status" value="1"/>
</dbReference>
<comment type="caution">
    <text evidence="2">The sequence shown here is derived from an EMBL/GenBank/DDBJ whole genome shotgun (WGS) entry which is preliminary data.</text>
</comment>
<dbReference type="PROSITE" id="PS51382">
    <property type="entry name" value="SPX"/>
    <property type="match status" value="1"/>
</dbReference>
<accession>A0A1Q3CKN7</accession>
<reference evidence="3" key="1">
    <citation type="submission" date="2016-04" db="EMBL/GenBank/DDBJ databases">
        <title>Cephalotus genome sequencing.</title>
        <authorList>
            <person name="Fukushima K."/>
            <person name="Hasebe M."/>
            <person name="Fang X."/>
        </authorList>
    </citation>
    <scope>NUCLEOTIDE SEQUENCE [LARGE SCALE GENOMIC DNA]</scope>
    <source>
        <strain evidence="3">cv. St1</strain>
    </source>
</reference>
<dbReference type="OrthoDB" id="6493944at2759"/>
<dbReference type="GO" id="GO:0016036">
    <property type="term" value="P:cellular response to phosphate starvation"/>
    <property type="evidence" value="ECO:0007669"/>
    <property type="project" value="InterPro"/>
</dbReference>
<sequence>HITTTLACGSIHTGRKQTPKHIISYIEREYRFLVLGINRRRGSARVWLGSMKFWKSLSMLMEETLPNWRDNFLSYKDLKKHLKLIYPKHQGRHNPKKRPRLESDGPDVNDAVVTKDLIDFVTLLEGEVDKFNRFFLDQEEEYVIKWKELQERVEKTKDSNEKLMSVGREIVDFHGEMVLLENYSALNYTGLVKIIKKYDKLSGALIRMPFIQKVLQQPFYSTDVLSTLVKECEAILDHVFSMNQPSTSDDRGDYDGHIPSEIQGRLLKVPKELAEIKHMESMYMKLTLSALRVLKEIRSGSSTVSMFSLPPLQSKALEEDWKKIPVLEQEAK</sequence>
<dbReference type="Proteomes" id="UP000187406">
    <property type="component" value="Unassembled WGS sequence"/>
</dbReference>
<dbReference type="PANTHER" id="PTHR45978:SF3">
    <property type="entry name" value="SPX DOMAIN-CONTAINING PROTEIN 1-LIKE"/>
    <property type="match status" value="1"/>
</dbReference>
<protein>
    <submittedName>
        <fullName evidence="2">SPX domain-containing protein</fullName>
    </submittedName>
</protein>
<dbReference type="CDD" id="cd14481">
    <property type="entry name" value="SPX_AtSPX1_like"/>
    <property type="match status" value="1"/>
</dbReference>
<organism evidence="2 3">
    <name type="scientific">Cephalotus follicularis</name>
    <name type="common">Albany pitcher plant</name>
    <dbReference type="NCBI Taxonomy" id="3775"/>
    <lineage>
        <taxon>Eukaryota</taxon>
        <taxon>Viridiplantae</taxon>
        <taxon>Streptophyta</taxon>
        <taxon>Embryophyta</taxon>
        <taxon>Tracheophyta</taxon>
        <taxon>Spermatophyta</taxon>
        <taxon>Magnoliopsida</taxon>
        <taxon>eudicotyledons</taxon>
        <taxon>Gunneridae</taxon>
        <taxon>Pentapetalae</taxon>
        <taxon>rosids</taxon>
        <taxon>fabids</taxon>
        <taxon>Oxalidales</taxon>
        <taxon>Cephalotaceae</taxon>
        <taxon>Cephalotus</taxon>
    </lineage>
</organism>
<dbReference type="InterPro" id="IPR004331">
    <property type="entry name" value="SPX_dom"/>
</dbReference>
<dbReference type="AlphaFoldDB" id="A0A1Q3CKN7"/>